<evidence type="ECO:0000313" key="1">
    <source>
        <dbReference type="EMBL" id="RDI41726.1"/>
    </source>
</evidence>
<name>A0A370GEU5_9NOCA</name>
<dbReference type="Proteomes" id="UP000255355">
    <property type="component" value="Unassembled WGS sequence"/>
</dbReference>
<keyword evidence="2" id="KW-1185">Reference proteome</keyword>
<dbReference type="EMBL" id="QQAZ01000031">
    <property type="protein sequence ID" value="RDI41726.1"/>
    <property type="molecule type" value="Genomic_DNA"/>
</dbReference>
<dbReference type="AlphaFoldDB" id="A0A370GEU5"/>
<proteinExistence type="predicted"/>
<gene>
    <name evidence="1" type="ORF">DFR68_1315</name>
</gene>
<reference evidence="1 2" key="1">
    <citation type="submission" date="2018-07" db="EMBL/GenBank/DDBJ databases">
        <title>Genomic Encyclopedia of Type Strains, Phase IV (KMG-IV): sequencing the most valuable type-strain genomes for metagenomic binning, comparative biology and taxonomic classification.</title>
        <authorList>
            <person name="Goeker M."/>
        </authorList>
    </citation>
    <scope>NUCLEOTIDE SEQUENCE [LARGE SCALE GENOMIC DNA]</scope>
    <source>
        <strain evidence="1 2">DSM 44952</strain>
    </source>
</reference>
<protein>
    <submittedName>
        <fullName evidence="1">Uncharacterized protein</fullName>
    </submittedName>
</protein>
<comment type="caution">
    <text evidence="1">The sequence shown here is derived from an EMBL/GenBank/DDBJ whole genome shotgun (WGS) entry which is preliminary data.</text>
</comment>
<organism evidence="1 2">
    <name type="scientific">Nocardia mexicana</name>
    <dbReference type="NCBI Taxonomy" id="279262"/>
    <lineage>
        <taxon>Bacteria</taxon>
        <taxon>Bacillati</taxon>
        <taxon>Actinomycetota</taxon>
        <taxon>Actinomycetes</taxon>
        <taxon>Mycobacteriales</taxon>
        <taxon>Nocardiaceae</taxon>
        <taxon>Nocardia</taxon>
    </lineage>
</organism>
<evidence type="ECO:0000313" key="2">
    <source>
        <dbReference type="Proteomes" id="UP000255355"/>
    </source>
</evidence>
<sequence length="45" mass="5016">MELADRNIEIQCVANPSKHAWWDVVRVSVTDGTPITGRLIYCVTG</sequence>
<accession>A0A370GEU5</accession>